<evidence type="ECO:0000256" key="1">
    <source>
        <dbReference type="ARBA" id="ARBA00004167"/>
    </source>
</evidence>
<dbReference type="RefSeq" id="WP_326832170.1">
    <property type="nucleotide sequence ID" value="NZ_VUNC01000001.1"/>
</dbReference>
<proteinExistence type="predicted"/>
<comment type="caution">
    <text evidence="9">The sequence shown here is derived from an EMBL/GenBank/DDBJ whole genome shotgun (WGS) entry which is preliminary data.</text>
</comment>
<keyword evidence="6" id="KW-0811">Translocation</keyword>
<evidence type="ECO:0000256" key="4">
    <source>
        <dbReference type="ARBA" id="ARBA00022927"/>
    </source>
</evidence>
<dbReference type="Gene3D" id="1.20.5.3310">
    <property type="match status" value="1"/>
</dbReference>
<feature type="compositionally biased region" description="Low complexity" evidence="8">
    <location>
        <begin position="182"/>
        <end position="196"/>
    </location>
</feature>
<gene>
    <name evidence="9" type="ORF">FYJ68_02485</name>
</gene>
<evidence type="ECO:0000256" key="8">
    <source>
        <dbReference type="SAM" id="MobiDB-lite"/>
    </source>
</evidence>
<keyword evidence="3" id="KW-0812">Transmembrane</keyword>
<dbReference type="Pfam" id="PF02416">
    <property type="entry name" value="TatA_B_E"/>
    <property type="match status" value="1"/>
</dbReference>
<dbReference type="AlphaFoldDB" id="A0A6N7XPW1"/>
<feature type="compositionally biased region" description="Basic and acidic residues" evidence="8">
    <location>
        <begin position="96"/>
        <end position="120"/>
    </location>
</feature>
<keyword evidence="4" id="KW-0653">Protein transport</keyword>
<feature type="compositionally biased region" description="Low complexity" evidence="8">
    <location>
        <begin position="121"/>
        <end position="137"/>
    </location>
</feature>
<accession>A0A6N7XPW1</accession>
<evidence type="ECO:0000256" key="6">
    <source>
        <dbReference type="ARBA" id="ARBA00023010"/>
    </source>
</evidence>
<keyword evidence="5" id="KW-1133">Transmembrane helix</keyword>
<dbReference type="GO" id="GO:0016020">
    <property type="term" value="C:membrane"/>
    <property type="evidence" value="ECO:0007669"/>
    <property type="project" value="UniProtKB-ARBA"/>
</dbReference>
<keyword evidence="2" id="KW-0813">Transport</keyword>
<name>A0A6N7XPW1_9ACTN</name>
<dbReference type="PRINTS" id="PR01506">
    <property type="entry name" value="TATBPROTEIN"/>
</dbReference>
<keyword evidence="10" id="KW-1185">Reference proteome</keyword>
<dbReference type="Proteomes" id="UP000469325">
    <property type="component" value="Unassembled WGS sequence"/>
</dbReference>
<evidence type="ECO:0000256" key="7">
    <source>
        <dbReference type="ARBA" id="ARBA00023136"/>
    </source>
</evidence>
<feature type="region of interest" description="Disordered" evidence="8">
    <location>
        <begin position="60"/>
        <end position="211"/>
    </location>
</feature>
<evidence type="ECO:0008006" key="11">
    <source>
        <dbReference type="Google" id="ProtNLM"/>
    </source>
</evidence>
<evidence type="ECO:0000313" key="10">
    <source>
        <dbReference type="Proteomes" id="UP000469325"/>
    </source>
</evidence>
<dbReference type="InterPro" id="IPR003369">
    <property type="entry name" value="TatA/B/E"/>
</dbReference>
<reference evidence="9 10" key="1">
    <citation type="submission" date="2019-08" db="EMBL/GenBank/DDBJ databases">
        <title>In-depth cultivation of the pig gut microbiome towards novel bacterial diversity and tailored functional studies.</title>
        <authorList>
            <person name="Wylensek D."/>
            <person name="Hitch T.C.A."/>
            <person name="Clavel T."/>
        </authorList>
    </citation>
    <scope>NUCLEOTIDE SEQUENCE [LARGE SCALE GENOMIC DNA]</scope>
    <source>
        <strain evidence="9 10">CA-Schmier-601-WT-1</strain>
    </source>
</reference>
<protein>
    <recommendedName>
        <fullName evidence="11">Sec-independent protein translocase protein TatA</fullName>
    </recommendedName>
</protein>
<dbReference type="EMBL" id="VUNC01000001">
    <property type="protein sequence ID" value="MST71979.1"/>
    <property type="molecule type" value="Genomic_DNA"/>
</dbReference>
<evidence type="ECO:0000313" key="9">
    <source>
        <dbReference type="EMBL" id="MST71979.1"/>
    </source>
</evidence>
<dbReference type="GO" id="GO:0015031">
    <property type="term" value="P:protein transport"/>
    <property type="evidence" value="ECO:0007669"/>
    <property type="project" value="UniProtKB-KW"/>
</dbReference>
<evidence type="ECO:0000256" key="5">
    <source>
        <dbReference type="ARBA" id="ARBA00022989"/>
    </source>
</evidence>
<comment type="subcellular location">
    <subcellularLocation>
        <location evidence="1">Membrane</location>
        <topology evidence="1">Single-pass membrane protein</topology>
    </subcellularLocation>
</comment>
<feature type="compositionally biased region" description="Basic and acidic residues" evidence="8">
    <location>
        <begin position="68"/>
        <end position="77"/>
    </location>
</feature>
<keyword evidence="7" id="KW-0472">Membrane</keyword>
<evidence type="ECO:0000256" key="3">
    <source>
        <dbReference type="ARBA" id="ARBA00022692"/>
    </source>
</evidence>
<evidence type="ECO:0000256" key="2">
    <source>
        <dbReference type="ARBA" id="ARBA00022448"/>
    </source>
</evidence>
<sequence>MFGIGETELFLIVLFGFLLFGPDKLPGMGRTIGKALRQFRQAQEGFTEVVQSEVMDPLSNAVSEGMGDDPKSKDAAAKRAAAMDEDSDLESADGAPTDRKRETFAQRKARLEAEKAKREANAAPKTQQDAAAQASGADSDDDAPEQEAPATEPQPKEEPKVASAASLYAMRPKRHEAEAKADAGANADADEQAATQDDTEPSADGASKEED</sequence>
<organism evidence="9 10">
    <name type="scientific">Olsenella porci</name>
    <dbReference type="NCBI Taxonomy" id="2652279"/>
    <lineage>
        <taxon>Bacteria</taxon>
        <taxon>Bacillati</taxon>
        <taxon>Actinomycetota</taxon>
        <taxon>Coriobacteriia</taxon>
        <taxon>Coriobacteriales</taxon>
        <taxon>Atopobiaceae</taxon>
        <taxon>Olsenella</taxon>
    </lineage>
</organism>